<evidence type="ECO:0000256" key="1">
    <source>
        <dbReference type="ARBA" id="ARBA00001973"/>
    </source>
</evidence>
<evidence type="ECO:0000256" key="5">
    <source>
        <dbReference type="ARBA" id="ARBA00023002"/>
    </source>
</evidence>
<dbReference type="Gene3D" id="1.10.1280.10">
    <property type="entry name" value="Di-copper center containing domain from catechol oxidase"/>
    <property type="match status" value="1"/>
</dbReference>
<dbReference type="PANTHER" id="PTHR11474">
    <property type="entry name" value="TYROSINASE FAMILY MEMBER"/>
    <property type="match status" value="1"/>
</dbReference>
<protein>
    <recommendedName>
        <fullName evidence="3">tyrosinase</fullName>
        <ecNumber evidence="3">1.14.18.1</ecNumber>
    </recommendedName>
</protein>
<reference evidence="12 13" key="1">
    <citation type="submission" date="2014-02" db="EMBL/GenBank/DDBJ databases">
        <title>The genome sequence of Colletotrichum salicis CBS 607.94.</title>
        <authorList>
            <person name="Baroncelli R."/>
            <person name="Thon M.R."/>
        </authorList>
    </citation>
    <scope>NUCLEOTIDE SEQUENCE [LARGE SCALE GENOMIC DNA]</scope>
    <source>
        <strain evidence="12 13">CBS 607.94</strain>
    </source>
</reference>
<name>A0A135V6V7_9PEZI</name>
<evidence type="ECO:0000256" key="10">
    <source>
        <dbReference type="ARBA" id="ARBA00048881"/>
    </source>
</evidence>
<dbReference type="GO" id="GO:0004503">
    <property type="term" value="F:tyrosinase activity"/>
    <property type="evidence" value="ECO:0007669"/>
    <property type="project" value="UniProtKB-EC"/>
</dbReference>
<keyword evidence="4" id="KW-0479">Metal-binding</keyword>
<dbReference type="Pfam" id="PF00264">
    <property type="entry name" value="Tyrosinase"/>
    <property type="match status" value="1"/>
</dbReference>
<dbReference type="STRING" id="1209931.A0A135V6V7"/>
<keyword evidence="6" id="KW-0186">Copper</keyword>
<dbReference type="GO" id="GO:0042438">
    <property type="term" value="P:melanin biosynthetic process"/>
    <property type="evidence" value="ECO:0007669"/>
    <property type="project" value="UniProtKB-KW"/>
</dbReference>
<feature type="domain" description="Tyrosinase copper-binding" evidence="11">
    <location>
        <begin position="288"/>
        <end position="299"/>
    </location>
</feature>
<dbReference type="Pfam" id="PF18132">
    <property type="entry name" value="Tyrosinase_C"/>
    <property type="match status" value="1"/>
</dbReference>
<dbReference type="InterPro" id="IPR008922">
    <property type="entry name" value="Di-copper_centre_dom_sf"/>
</dbReference>
<evidence type="ECO:0000313" key="12">
    <source>
        <dbReference type="EMBL" id="KXH68335.1"/>
    </source>
</evidence>
<dbReference type="OrthoDB" id="6132182at2759"/>
<dbReference type="EC" id="1.14.18.1" evidence="3"/>
<evidence type="ECO:0000256" key="3">
    <source>
        <dbReference type="ARBA" id="ARBA00011906"/>
    </source>
</evidence>
<dbReference type="SUPFAM" id="SSF48056">
    <property type="entry name" value="Di-copper centre-containing domain"/>
    <property type="match status" value="1"/>
</dbReference>
<keyword evidence="8" id="KW-0470">Melanin biosynthesis</keyword>
<comment type="cofactor">
    <cofactor evidence="1">
        <name>Cu(2+)</name>
        <dbReference type="ChEBI" id="CHEBI:29036"/>
    </cofactor>
</comment>
<dbReference type="InterPro" id="IPR050316">
    <property type="entry name" value="Tyrosinase/Hemocyanin"/>
</dbReference>
<comment type="similarity">
    <text evidence="2">Belongs to the tyrosinase family.</text>
</comment>
<comment type="caution">
    <text evidence="12">The sequence shown here is derived from an EMBL/GenBank/DDBJ whole genome shotgun (WGS) entry which is preliminary data.</text>
</comment>
<dbReference type="InterPro" id="IPR002227">
    <property type="entry name" value="Tyrosinase_Cu-bd"/>
</dbReference>
<evidence type="ECO:0000256" key="4">
    <source>
        <dbReference type="ARBA" id="ARBA00022723"/>
    </source>
</evidence>
<dbReference type="PROSITE" id="PS00498">
    <property type="entry name" value="TYROSINASE_2"/>
    <property type="match status" value="1"/>
</dbReference>
<dbReference type="Gene3D" id="2.60.310.20">
    <property type="match status" value="1"/>
</dbReference>
<keyword evidence="7" id="KW-0503">Monooxygenase</keyword>
<evidence type="ECO:0000256" key="2">
    <source>
        <dbReference type="ARBA" id="ARBA00009928"/>
    </source>
</evidence>
<evidence type="ECO:0000313" key="13">
    <source>
        <dbReference type="Proteomes" id="UP000070121"/>
    </source>
</evidence>
<organism evidence="12 13">
    <name type="scientific">Colletotrichum salicis</name>
    <dbReference type="NCBI Taxonomy" id="1209931"/>
    <lineage>
        <taxon>Eukaryota</taxon>
        <taxon>Fungi</taxon>
        <taxon>Dikarya</taxon>
        <taxon>Ascomycota</taxon>
        <taxon>Pezizomycotina</taxon>
        <taxon>Sordariomycetes</taxon>
        <taxon>Hypocreomycetidae</taxon>
        <taxon>Glomerellales</taxon>
        <taxon>Glomerellaceae</taxon>
        <taxon>Colletotrichum</taxon>
        <taxon>Colletotrichum acutatum species complex</taxon>
    </lineage>
</organism>
<evidence type="ECO:0000256" key="7">
    <source>
        <dbReference type="ARBA" id="ARBA00023033"/>
    </source>
</evidence>
<proteinExistence type="inferred from homology"/>
<dbReference type="EMBL" id="JFFI01000324">
    <property type="protein sequence ID" value="KXH68335.1"/>
    <property type="molecule type" value="Genomic_DNA"/>
</dbReference>
<sequence>MSSDGTQGPVIIEGIKAAYEGNEPPMRLELRDMIKDKPYQWTLYLLALERFQAIPEEQSLSYFQIAGELDPFPRVAGLKAQLHRIQNELYKHIDYISKEFGKDGKTKYIEAAKSFRMPYWAWARPDLSLFPDEALSRTKHSAERPSSQHGKKEEFPDKINPLASYKFGKYSKDRKDDPLFKGIIKNGDDITSAKTARTFGNINDKKARDKAIKEFTKPKVGVKGMIVSERILFRLQSYTDFGAVSNNGRFGSDTNEFGIWGSIEDVHNAVHNYIGGGYMGDPAYSSFDPIFWLHHINIDRLFAIWQACNPGRYVTSQDSTEDTIVRAEGSKETADSPLTPFAQSLAADGQQKFWTSAGVVDTKTFDYICPETQSVFNSRKLIINEVGRLYLKRASFANILRSQPGDVETLRELQERAKAHLKSAVTAAPEFPVGRDIQKLAGGGKYLEWLVNIRAEKVELNGNYIVNVFLGDPDDGTLPLLYVKDHAHVGSFATFEQHEQSSCENCKKGHEEKLKVAGQIPLTIALVERYLAGQVDSLKPEHVKEYLKANIR</sequence>
<comment type="catalytic activity">
    <reaction evidence="10">
        <text>L-tyrosine + O2 = L-dopaquinone + H2O</text>
        <dbReference type="Rhea" id="RHEA:18117"/>
        <dbReference type="ChEBI" id="CHEBI:15377"/>
        <dbReference type="ChEBI" id="CHEBI:15379"/>
        <dbReference type="ChEBI" id="CHEBI:57924"/>
        <dbReference type="ChEBI" id="CHEBI:58315"/>
        <dbReference type="EC" id="1.14.18.1"/>
    </reaction>
</comment>
<keyword evidence="5" id="KW-0560">Oxidoreductase</keyword>
<evidence type="ECO:0000256" key="8">
    <source>
        <dbReference type="ARBA" id="ARBA00023101"/>
    </source>
</evidence>
<dbReference type="InterPro" id="IPR041640">
    <property type="entry name" value="Tyrosinase_C"/>
</dbReference>
<evidence type="ECO:0000256" key="9">
    <source>
        <dbReference type="ARBA" id="ARBA00048233"/>
    </source>
</evidence>
<comment type="catalytic activity">
    <reaction evidence="9">
        <text>2 L-dopa + O2 = 2 L-dopaquinone + 2 H2O</text>
        <dbReference type="Rhea" id="RHEA:34287"/>
        <dbReference type="ChEBI" id="CHEBI:15377"/>
        <dbReference type="ChEBI" id="CHEBI:15379"/>
        <dbReference type="ChEBI" id="CHEBI:57504"/>
        <dbReference type="ChEBI" id="CHEBI:57924"/>
        <dbReference type="EC" id="1.14.18.1"/>
    </reaction>
</comment>
<keyword evidence="13" id="KW-1185">Reference proteome</keyword>
<evidence type="ECO:0000259" key="11">
    <source>
        <dbReference type="PROSITE" id="PS00498"/>
    </source>
</evidence>
<evidence type="ECO:0000256" key="6">
    <source>
        <dbReference type="ARBA" id="ARBA00023008"/>
    </source>
</evidence>
<gene>
    <name evidence="12" type="ORF">CSAL01_06245</name>
</gene>
<dbReference type="PRINTS" id="PR00092">
    <property type="entry name" value="TYROSINASE"/>
</dbReference>
<dbReference type="PANTHER" id="PTHR11474:SF76">
    <property type="entry name" value="SHKT DOMAIN-CONTAINING PROTEIN"/>
    <property type="match status" value="1"/>
</dbReference>
<accession>A0A135V6V7</accession>
<dbReference type="GO" id="GO:0046872">
    <property type="term" value="F:metal ion binding"/>
    <property type="evidence" value="ECO:0007669"/>
    <property type="project" value="UniProtKB-KW"/>
</dbReference>
<dbReference type="AlphaFoldDB" id="A0A135V6V7"/>
<dbReference type="Proteomes" id="UP000070121">
    <property type="component" value="Unassembled WGS sequence"/>
</dbReference>